<dbReference type="InterPro" id="IPR038765">
    <property type="entry name" value="Papain-like_cys_pep_sf"/>
</dbReference>
<organism evidence="1 2">
    <name type="scientific">Dactylosporangium fulvum</name>
    <dbReference type="NCBI Taxonomy" id="53359"/>
    <lineage>
        <taxon>Bacteria</taxon>
        <taxon>Bacillati</taxon>
        <taxon>Actinomycetota</taxon>
        <taxon>Actinomycetes</taxon>
        <taxon>Micromonosporales</taxon>
        <taxon>Micromonosporaceae</taxon>
        <taxon>Dactylosporangium</taxon>
    </lineage>
</organism>
<proteinExistence type="predicted"/>
<evidence type="ECO:0000313" key="1">
    <source>
        <dbReference type="EMBL" id="UWP85313.1"/>
    </source>
</evidence>
<gene>
    <name evidence="1" type="ORF">Dfulv_14195</name>
</gene>
<sequence length="467" mass="52534">MTLQDHPDYRTLLERLFEWRREILSRMARWDEYATLPSYPRQDLAKEPGVTVRVDSFLGTHNTGTVTDVYFRVADAAKGVCETGAIPFPVEPVDEPTLARLRSRFPLAEVAGDGDDVSRAVRLRDWIKSLFRHLTPFRMPEWNGLLILDRGSRGVENFICVHYSVALVQSCLAVGMQARMVNLHRGIADNYVIGDEAVADPPVDEHVVVEVWSAELGTWVMMDTDFDCHYERGGVPMSAWDIHNAFIHGELDAVVCRRGPHSMSFNAYGERLPDEDRFFAETLPSYYAHVSVLMRNTFLSDPDGPVTVAHLTDARTAPILWHRGSDLRLQPHLMGPVVVAGPYQDTTPILTDGNLRTGWASSDAETEHSVEVTLPGPRVLGRVVLHWPEYALYYRASEEYRIEARIDGAWRTVAEATQPVEAPYSLHDLDAVVATAVRVVQPAGGGFREHPNRLWLNQIELYAPRSA</sequence>
<reference evidence="1" key="1">
    <citation type="submission" date="2021-04" db="EMBL/GenBank/DDBJ databases">
        <authorList>
            <person name="Hartkoorn R.C."/>
            <person name="Beaudoing E."/>
            <person name="Hot D."/>
        </authorList>
    </citation>
    <scope>NUCLEOTIDE SEQUENCE</scope>
    <source>
        <strain evidence="1">NRRL B-16292</strain>
    </source>
</reference>
<keyword evidence="2" id="KW-1185">Reference proteome</keyword>
<dbReference type="InterPro" id="IPR008979">
    <property type="entry name" value="Galactose-bd-like_sf"/>
</dbReference>
<dbReference type="RefSeq" id="WP_259863411.1">
    <property type="nucleotide sequence ID" value="NZ_BAAAST010000006.1"/>
</dbReference>
<reference evidence="1" key="2">
    <citation type="submission" date="2022-09" db="EMBL/GenBank/DDBJ databases">
        <title>Biosynthetic gene clusters of Dactylosporangioum fulvum.</title>
        <authorList>
            <person name="Caradec T."/>
        </authorList>
    </citation>
    <scope>NUCLEOTIDE SEQUENCE</scope>
    <source>
        <strain evidence="1">NRRL B-16292</strain>
    </source>
</reference>
<protein>
    <submittedName>
        <fullName evidence="1">Discoidin domain-containing protein</fullName>
    </submittedName>
</protein>
<dbReference type="SUPFAM" id="SSF49785">
    <property type="entry name" value="Galactose-binding domain-like"/>
    <property type="match status" value="1"/>
</dbReference>
<accession>A0ABY5W5J4</accession>
<dbReference type="Gene3D" id="2.60.120.260">
    <property type="entry name" value="Galactose-binding domain-like"/>
    <property type="match status" value="1"/>
</dbReference>
<evidence type="ECO:0000313" key="2">
    <source>
        <dbReference type="Proteomes" id="UP001059617"/>
    </source>
</evidence>
<dbReference type="Proteomes" id="UP001059617">
    <property type="component" value="Chromosome"/>
</dbReference>
<name>A0ABY5W5J4_9ACTN</name>
<dbReference type="SUPFAM" id="SSF54001">
    <property type="entry name" value="Cysteine proteinases"/>
    <property type="match status" value="1"/>
</dbReference>
<dbReference type="Pfam" id="PF22633">
    <property type="entry name" value="F5_F8_type_C_2"/>
    <property type="match status" value="1"/>
</dbReference>
<dbReference type="EMBL" id="CP073720">
    <property type="protein sequence ID" value="UWP85313.1"/>
    <property type="molecule type" value="Genomic_DNA"/>
</dbReference>